<dbReference type="SUPFAM" id="SSF50978">
    <property type="entry name" value="WD40 repeat-like"/>
    <property type="match status" value="1"/>
</dbReference>
<evidence type="ECO:0000256" key="1">
    <source>
        <dbReference type="ARBA" id="ARBA00022574"/>
    </source>
</evidence>
<evidence type="ECO:0008006" key="6">
    <source>
        <dbReference type="Google" id="ProtNLM"/>
    </source>
</evidence>
<keyword evidence="2" id="KW-0677">Repeat</keyword>
<dbReference type="PROSITE" id="PS50294">
    <property type="entry name" value="WD_REPEATS_REGION"/>
    <property type="match status" value="6"/>
</dbReference>
<accession>A0ABP4KR54</accession>
<sequence>MTTERPRRVVVIAPREYPAFDDEFRIALDEQVDVVVSWFGESSVESEACRLSILHPHSLDELEDLVRSEGLAGLHRDQPTVLYITGHGVQDSSRRHFLLLPGSEEANLRNTALVTADLVERVLSSSAEQILVFVDSCHSGALHAELAERLRSLPLDRRRLRTLAVITVGDFDEKPRVGEFAAVLARLYERFRSPQSGYARRYLSFQDFAVEMANLFQEDDSLLEPLWVWPRSSPTPATTRCIPNPGYRPVGPPVEAVRRQLAQELSALPYWSSRASGRYSDEPSAWYFSGRRDELRVLCDFLARGSGVVVVTGEAGSGKSAILAQVTVLSDPTFRDDPAFHEAVRNLGADAVPPLGSVDVALYARNSTFGDLAARLASFLAVEPDTPTDGTVLDTIVERLRSEDRTISIVIDGVDEAVQPELIVSGLLGRLLAVANDTGEPLVRLIVGVRSDRPSGAVLRGAGLQGLLMKVAENVRPDAVWALIRTDSTADVAHDITEYVQRILLSGEDLDRLPASRLRETLRTAELIAEEVSPSFLDARFAAARLKMSGRRPEGSSAAFFGRLRAGTVSLLKADIREESQRLDLAVDHVVAVLRAVAFSLGAGLPWANVWSTVAAALMPDTDAKAAGIDIDAVIAAVQHGRLSGYLASDVEDDRLVYRPAHARIGEILRRNPELVVATLAGAPPMDDPSADRHGHAVVAMALLSLLDEGGALQAPHAYVRRHLVRHAALGGVLSDTVVPPWFLPWESGGDVRRLLARAGSAPDAAALESWALVESLIDDADTASRESTLAFQLKAAGRRSALTGLRPMVTADWVRWRDDFTRVGNWGCPTWALATLTGEDGQCIVAASGADGGIKLLEFDTGRELCPTLLGHVSRVRAFAQARREGADVLLSGANDATVRVWQIATGQPVSVPLAGHQSPVTALTVVRLGDIDIVASGSEDGAVLLWDLTAGERFGDPLVASGPAIRALAGGWADGEPVVIAGAEDGTIRHWRVLEGTQPGVPIAAHAKPIRAMATVWSGGRNVIVSGSEDGTVAIWDLETGAPVGAPFTSHRAAIWSVSIVQRDGRPTVLSAGADREIRVWDLETRVELTPVWTSHERGVHVLAAALRDGQPVVVSASLDTTVRRWDVQNLREIDGPLLGSPDVINAIDVGTLAGKPVVVSAGGDASLRILDLDSGAALHRIAVGHSRGVNGLSTRRHGASLIAVTGAEDGLVILTEALADGTATSRSFDGAGGPVNAVGTGYVHDDLVVISAHEDGAVRLWRVATGDPWCAPIRHHDGPVRALRVVERPGGTLIVTGGDDGVVCIWDAATASLTVPPLTGHDDWILDLATLDIGDRTVVVSGSDDRSIRLWDLDTGEPVGPPLRGHTGWVNAVTAGVVAGRPVIASASDAQDVRFWDVETSTELHRVVVGSPVLSMTFSPAPDEDTQILLIGGIAGTARLRLDTELFGSLGTP</sequence>
<name>A0ABP4KR54_9ACTN</name>
<evidence type="ECO:0000256" key="2">
    <source>
        <dbReference type="ARBA" id="ARBA00022737"/>
    </source>
</evidence>
<organism evidence="4 5">
    <name type="scientific">Dactylosporangium maewongense</name>
    <dbReference type="NCBI Taxonomy" id="634393"/>
    <lineage>
        <taxon>Bacteria</taxon>
        <taxon>Bacillati</taxon>
        <taxon>Actinomycetota</taxon>
        <taxon>Actinomycetes</taxon>
        <taxon>Micromonosporales</taxon>
        <taxon>Micromonosporaceae</taxon>
        <taxon>Dactylosporangium</taxon>
    </lineage>
</organism>
<dbReference type="PROSITE" id="PS00678">
    <property type="entry name" value="WD_REPEATS_1"/>
    <property type="match status" value="4"/>
</dbReference>
<dbReference type="InterPro" id="IPR011047">
    <property type="entry name" value="Quinoprotein_ADH-like_sf"/>
</dbReference>
<dbReference type="InterPro" id="IPR027417">
    <property type="entry name" value="P-loop_NTPase"/>
</dbReference>
<dbReference type="EMBL" id="BAAAQD010000002">
    <property type="protein sequence ID" value="GAA1505758.1"/>
    <property type="molecule type" value="Genomic_DNA"/>
</dbReference>
<protein>
    <recommendedName>
        <fullName evidence="6">WD40 repeat protein</fullName>
    </recommendedName>
</protein>
<dbReference type="InterPro" id="IPR019775">
    <property type="entry name" value="WD40_repeat_CS"/>
</dbReference>
<dbReference type="PANTHER" id="PTHR19848">
    <property type="entry name" value="WD40 REPEAT PROTEIN"/>
    <property type="match status" value="1"/>
</dbReference>
<keyword evidence="1 3" id="KW-0853">WD repeat</keyword>
<evidence type="ECO:0000256" key="3">
    <source>
        <dbReference type="PROSITE-ProRule" id="PRU00221"/>
    </source>
</evidence>
<feature type="repeat" description="WD" evidence="3">
    <location>
        <begin position="915"/>
        <end position="958"/>
    </location>
</feature>
<dbReference type="Gene3D" id="2.130.10.10">
    <property type="entry name" value="YVTN repeat-like/Quinoprotein amine dehydrogenase"/>
    <property type="match status" value="3"/>
</dbReference>
<comment type="caution">
    <text evidence="4">The sequence shown here is derived from an EMBL/GenBank/DDBJ whole genome shotgun (WGS) entry which is preliminary data.</text>
</comment>
<dbReference type="Pfam" id="PF00400">
    <property type="entry name" value="WD40"/>
    <property type="match status" value="5"/>
</dbReference>
<feature type="repeat" description="WD" evidence="3">
    <location>
        <begin position="870"/>
        <end position="913"/>
    </location>
</feature>
<reference evidence="5" key="1">
    <citation type="journal article" date="2019" name="Int. J. Syst. Evol. Microbiol.">
        <title>The Global Catalogue of Microorganisms (GCM) 10K type strain sequencing project: providing services to taxonomists for standard genome sequencing and annotation.</title>
        <authorList>
            <consortium name="The Broad Institute Genomics Platform"/>
            <consortium name="The Broad Institute Genome Sequencing Center for Infectious Disease"/>
            <person name="Wu L."/>
            <person name="Ma J."/>
        </authorList>
    </citation>
    <scope>NUCLEOTIDE SEQUENCE [LARGE SCALE GENOMIC DNA]</scope>
    <source>
        <strain evidence="5">JCM 15933</strain>
    </source>
</reference>
<evidence type="ECO:0000313" key="5">
    <source>
        <dbReference type="Proteomes" id="UP001501470"/>
    </source>
</evidence>
<dbReference type="PANTHER" id="PTHR19848:SF8">
    <property type="entry name" value="F-BOX AND WD REPEAT DOMAIN CONTAINING 7"/>
    <property type="match status" value="1"/>
</dbReference>
<dbReference type="InterPro" id="IPR001680">
    <property type="entry name" value="WD40_rpt"/>
</dbReference>
<keyword evidence="5" id="KW-1185">Reference proteome</keyword>
<feature type="repeat" description="WD" evidence="3">
    <location>
        <begin position="1366"/>
        <end position="1409"/>
    </location>
</feature>
<dbReference type="PROSITE" id="PS50082">
    <property type="entry name" value="WD_REPEATS_2"/>
    <property type="match status" value="7"/>
</dbReference>
<dbReference type="SUPFAM" id="SSF50998">
    <property type="entry name" value="Quinoprotein alcohol dehydrogenase-like"/>
    <property type="match status" value="1"/>
</dbReference>
<feature type="repeat" description="WD" evidence="3">
    <location>
        <begin position="1005"/>
        <end position="1048"/>
    </location>
</feature>
<dbReference type="CDD" id="cd00200">
    <property type="entry name" value="WD40"/>
    <property type="match status" value="2"/>
</dbReference>
<feature type="repeat" description="WD" evidence="3">
    <location>
        <begin position="1050"/>
        <end position="1093"/>
    </location>
</feature>
<feature type="repeat" description="WD" evidence="3">
    <location>
        <begin position="1321"/>
        <end position="1364"/>
    </location>
</feature>
<dbReference type="PRINTS" id="PR00320">
    <property type="entry name" value="GPROTEINBRPT"/>
</dbReference>
<dbReference type="InterPro" id="IPR036322">
    <property type="entry name" value="WD40_repeat_dom_sf"/>
</dbReference>
<dbReference type="SUPFAM" id="SSF52540">
    <property type="entry name" value="P-loop containing nucleoside triphosphate hydrolases"/>
    <property type="match status" value="1"/>
</dbReference>
<gene>
    <name evidence="4" type="ORF">GCM10009827_019320</name>
</gene>
<feature type="repeat" description="WD" evidence="3">
    <location>
        <begin position="1276"/>
        <end position="1319"/>
    </location>
</feature>
<dbReference type="Proteomes" id="UP001501470">
    <property type="component" value="Unassembled WGS sequence"/>
</dbReference>
<dbReference type="InterPro" id="IPR015943">
    <property type="entry name" value="WD40/YVTN_repeat-like_dom_sf"/>
</dbReference>
<dbReference type="SMART" id="SM00320">
    <property type="entry name" value="WD40"/>
    <property type="match status" value="12"/>
</dbReference>
<evidence type="ECO:0000313" key="4">
    <source>
        <dbReference type="EMBL" id="GAA1505758.1"/>
    </source>
</evidence>
<dbReference type="InterPro" id="IPR020472">
    <property type="entry name" value="WD40_PAC1"/>
</dbReference>
<proteinExistence type="predicted"/>